<dbReference type="PROSITE" id="PS51257">
    <property type="entry name" value="PROKAR_LIPOPROTEIN"/>
    <property type="match status" value="1"/>
</dbReference>
<dbReference type="STRING" id="316067.Geob_3846"/>
<sequence>MRFLTIIFLLVTISGCATTEIINQIPMPQIQASQQAQVKVCRKYIFLGDAAATIISLDRRPILRSSAGKCFSAKVTPGSHVLGVMTQGFAGLEMRELEFLLQEGQTKFLKVNLDRLYEASEDEFSGFLNYEQIIVQ</sequence>
<organism evidence="1 2">
    <name type="scientific">Geotalea daltonii (strain DSM 22248 / JCM 15807 / FRC-32)</name>
    <name type="common">Geobacter daltonii</name>
    <dbReference type="NCBI Taxonomy" id="316067"/>
    <lineage>
        <taxon>Bacteria</taxon>
        <taxon>Pseudomonadati</taxon>
        <taxon>Thermodesulfobacteriota</taxon>
        <taxon>Desulfuromonadia</taxon>
        <taxon>Geobacterales</taxon>
        <taxon>Geobacteraceae</taxon>
        <taxon>Geotalea</taxon>
    </lineage>
</organism>
<dbReference type="KEGG" id="geo:Geob_3846"/>
<dbReference type="OrthoDB" id="5951953at2"/>
<accession>A0A068EZ59</accession>
<dbReference type="HOGENOM" id="CLU_1872468_0_0_7"/>
<dbReference type="EMBL" id="CP001390">
    <property type="protein sequence ID" value="AID57970.1"/>
    <property type="molecule type" value="Genomic_DNA"/>
</dbReference>
<keyword evidence="2" id="KW-1185">Reference proteome</keyword>
<evidence type="ECO:0008006" key="3">
    <source>
        <dbReference type="Google" id="ProtNLM"/>
    </source>
</evidence>
<dbReference type="RefSeq" id="WP_041267042.1">
    <property type="nucleotide sequence ID" value="NC_011979.1"/>
</dbReference>
<reference evidence="1 2" key="1">
    <citation type="submission" date="2009-01" db="EMBL/GenBank/DDBJ databases">
        <title>Complete sequence of Geobacter sp. FRC-32.</title>
        <authorList>
            <consortium name="US DOE Joint Genome Institute"/>
            <person name="Lucas S."/>
            <person name="Copeland A."/>
            <person name="Lapidus A."/>
            <person name="Glavina del Rio T."/>
            <person name="Dalin E."/>
            <person name="Tice H."/>
            <person name="Bruce D."/>
            <person name="Goodwin L."/>
            <person name="Pitluck S."/>
            <person name="Saunders E."/>
            <person name="Brettin T."/>
            <person name="Detter J.C."/>
            <person name="Han C."/>
            <person name="Larimer F."/>
            <person name="Land M."/>
            <person name="Hauser L."/>
            <person name="Kyrpides N."/>
            <person name="Ovchinnikova G."/>
            <person name="Kostka J."/>
            <person name="Richardson P."/>
        </authorList>
    </citation>
    <scope>NUCLEOTIDE SEQUENCE [LARGE SCALE GENOMIC DNA]</scope>
    <source>
        <strain evidence="2">DSM 22248 / JCM 15807 / FRC-32</strain>
    </source>
</reference>
<dbReference type="Proteomes" id="UP000007721">
    <property type="component" value="Chromosome"/>
</dbReference>
<proteinExistence type="predicted"/>
<dbReference type="AlphaFoldDB" id="A0A068EZ59"/>
<name>A0A068EZ59_GEODF</name>
<evidence type="ECO:0000313" key="1">
    <source>
        <dbReference type="EMBL" id="AID57970.1"/>
    </source>
</evidence>
<gene>
    <name evidence="1" type="ordered locus">Geob_3846</name>
</gene>
<dbReference type="eggNOG" id="ENOG5030F90">
    <property type="taxonomic scope" value="Bacteria"/>
</dbReference>
<protein>
    <recommendedName>
        <fullName evidence="3">Lipoprotein</fullName>
    </recommendedName>
</protein>
<evidence type="ECO:0000313" key="2">
    <source>
        <dbReference type="Proteomes" id="UP000007721"/>
    </source>
</evidence>